<protein>
    <submittedName>
        <fullName evidence="9">Serine/threonine-protein kinase PknB</fullName>
        <ecNumber evidence="9">2.7.11.1</ecNumber>
    </submittedName>
</protein>
<keyword evidence="7" id="KW-0812">Transmembrane</keyword>
<dbReference type="PROSITE" id="PS00107">
    <property type="entry name" value="PROTEIN_KINASE_ATP"/>
    <property type="match status" value="1"/>
</dbReference>
<feature type="compositionally biased region" description="Basic and acidic residues" evidence="6">
    <location>
        <begin position="717"/>
        <end position="726"/>
    </location>
</feature>
<evidence type="ECO:0000256" key="2">
    <source>
        <dbReference type="ARBA" id="ARBA00022741"/>
    </source>
</evidence>
<dbReference type="InterPro" id="IPR011009">
    <property type="entry name" value="Kinase-like_dom_sf"/>
</dbReference>
<dbReference type="EC" id="2.7.11.1" evidence="9"/>
<keyword evidence="2 5" id="KW-0547">Nucleotide-binding</keyword>
<evidence type="ECO:0000256" key="6">
    <source>
        <dbReference type="SAM" id="MobiDB-lite"/>
    </source>
</evidence>
<dbReference type="GO" id="GO:0004674">
    <property type="term" value="F:protein serine/threonine kinase activity"/>
    <property type="evidence" value="ECO:0007669"/>
    <property type="project" value="UniProtKB-EC"/>
</dbReference>
<dbReference type="PROSITE" id="PS50011">
    <property type="entry name" value="PROTEIN_KINASE_DOM"/>
    <property type="match status" value="1"/>
</dbReference>
<keyword evidence="10" id="KW-1185">Reference proteome</keyword>
<dbReference type="InterPro" id="IPR000719">
    <property type="entry name" value="Prot_kinase_dom"/>
</dbReference>
<reference evidence="9 10" key="1">
    <citation type="submission" date="2019-02" db="EMBL/GenBank/DDBJ databases">
        <title>Deep-cultivation of Planctomycetes and their phenomic and genomic characterization uncovers novel biology.</title>
        <authorList>
            <person name="Wiegand S."/>
            <person name="Jogler M."/>
            <person name="Boedeker C."/>
            <person name="Pinto D."/>
            <person name="Vollmers J."/>
            <person name="Rivas-Marin E."/>
            <person name="Kohn T."/>
            <person name="Peeters S.H."/>
            <person name="Heuer A."/>
            <person name="Rast P."/>
            <person name="Oberbeckmann S."/>
            <person name="Bunk B."/>
            <person name="Jeske O."/>
            <person name="Meyerdierks A."/>
            <person name="Storesund J.E."/>
            <person name="Kallscheuer N."/>
            <person name="Luecker S."/>
            <person name="Lage O.M."/>
            <person name="Pohl T."/>
            <person name="Merkel B.J."/>
            <person name="Hornburger P."/>
            <person name="Mueller R.-W."/>
            <person name="Bruemmer F."/>
            <person name="Labrenz M."/>
            <person name="Spormann A.M."/>
            <person name="Op Den Camp H."/>
            <person name="Overmann J."/>
            <person name="Amann R."/>
            <person name="Jetten M.S.M."/>
            <person name="Mascher T."/>
            <person name="Medema M.H."/>
            <person name="Devos D.P."/>
            <person name="Kaster A.-K."/>
            <person name="Ovreas L."/>
            <person name="Rohde M."/>
            <person name="Galperin M.Y."/>
            <person name="Jogler C."/>
        </authorList>
    </citation>
    <scope>NUCLEOTIDE SEQUENCE [LARGE SCALE GENOMIC DNA]</scope>
    <source>
        <strain evidence="9 10">Pla123a</strain>
    </source>
</reference>
<dbReference type="OrthoDB" id="6111975at2"/>
<dbReference type="InterPro" id="IPR017441">
    <property type="entry name" value="Protein_kinase_ATP_BS"/>
</dbReference>
<evidence type="ECO:0000256" key="1">
    <source>
        <dbReference type="ARBA" id="ARBA00022679"/>
    </source>
</evidence>
<evidence type="ECO:0000256" key="5">
    <source>
        <dbReference type="PROSITE-ProRule" id="PRU10141"/>
    </source>
</evidence>
<dbReference type="EMBL" id="SJPO01000002">
    <property type="protein sequence ID" value="TWT78355.1"/>
    <property type="molecule type" value="Genomic_DNA"/>
</dbReference>
<organism evidence="9 10">
    <name type="scientific">Posidoniimonas polymericola</name>
    <dbReference type="NCBI Taxonomy" id="2528002"/>
    <lineage>
        <taxon>Bacteria</taxon>
        <taxon>Pseudomonadati</taxon>
        <taxon>Planctomycetota</taxon>
        <taxon>Planctomycetia</taxon>
        <taxon>Pirellulales</taxon>
        <taxon>Lacipirellulaceae</taxon>
        <taxon>Posidoniimonas</taxon>
    </lineage>
</organism>
<evidence type="ECO:0000256" key="4">
    <source>
        <dbReference type="ARBA" id="ARBA00022840"/>
    </source>
</evidence>
<dbReference type="PANTHER" id="PTHR43289:SF6">
    <property type="entry name" value="SERINE_THREONINE-PROTEIN KINASE NEKL-3"/>
    <property type="match status" value="1"/>
</dbReference>
<dbReference type="SUPFAM" id="SSF56112">
    <property type="entry name" value="Protein kinase-like (PK-like)"/>
    <property type="match status" value="1"/>
</dbReference>
<keyword evidence="4 5" id="KW-0067">ATP-binding</keyword>
<keyword evidence="3 9" id="KW-0418">Kinase</keyword>
<evidence type="ECO:0000313" key="10">
    <source>
        <dbReference type="Proteomes" id="UP000318478"/>
    </source>
</evidence>
<feature type="transmembrane region" description="Helical" evidence="7">
    <location>
        <begin position="362"/>
        <end position="383"/>
    </location>
</feature>
<proteinExistence type="predicted"/>
<keyword evidence="7" id="KW-1133">Transmembrane helix</keyword>
<evidence type="ECO:0000259" key="8">
    <source>
        <dbReference type="PROSITE" id="PS50011"/>
    </source>
</evidence>
<dbReference type="PANTHER" id="PTHR43289">
    <property type="entry name" value="MITOGEN-ACTIVATED PROTEIN KINASE KINASE KINASE 20-RELATED"/>
    <property type="match status" value="1"/>
</dbReference>
<feature type="binding site" evidence="5">
    <location>
        <position position="433"/>
    </location>
    <ligand>
        <name>ATP</name>
        <dbReference type="ChEBI" id="CHEBI:30616"/>
    </ligand>
</feature>
<dbReference type="Gene3D" id="3.30.200.20">
    <property type="entry name" value="Phosphorylase Kinase, domain 1"/>
    <property type="match status" value="1"/>
</dbReference>
<gene>
    <name evidence="9" type="primary">pknB_3</name>
    <name evidence="9" type="ORF">Pla123a_11460</name>
</gene>
<dbReference type="Proteomes" id="UP000318478">
    <property type="component" value="Unassembled WGS sequence"/>
</dbReference>
<evidence type="ECO:0000313" key="9">
    <source>
        <dbReference type="EMBL" id="TWT78355.1"/>
    </source>
</evidence>
<sequence>MGNALSGIGSQFTSGTFRPSSGWVLPLALAFLVLAGGAAAFREVGRLGTRLVDSKLTAILDASVKGLTMWVDEQQRIASFLAQEPAVAAAVSELVQLGERGATGGELVEAASQSGLAELLAEAASGFEYVDYAVVDLKARVLLDGFPGLVGTDASPLWNEYLPKIVSGEPVVARPHRPTLSEDATELERPPMMFVAAPVHGEAGEVVAALAFGIAPQKQFTQMLSVARSGKTGETFAYDAAGWMISESRFDDELRSSGVLQDAPCSTAVLNVRVADRVLLPGRRDAEASTPDASQGAGVAAHTLMSGRNDKDALARNLQGYEDYRGELVVGVGRWIPELSFGVVTKMDYAEAYAPGLLLRNLLAALFGLGVVAAGGNLLYARVMGKLRARVRRAEREIKRLGQYTLEEKIGQGGMGVIYRASHALLRRPTAVKLLPQDRSSAAAIANFEKEVQLTSQLTHPNTIAIYDFGHTPDNVFYYAMEFLEGLDLARIVKADGPLPAGRAIAILRQVCGSLQEAHSAGLIHRDIKPANVMLCKRGGRYDFAKLLDFGLVKDATDAHLADGPDGLAGTPLYMSPEAIEHPAAIDSRSDIYSIGALAYYLVTGTPVFQGSNVAAICVQQLSEPPEPLSARAGAAVDEDLATIVLQCLEKDPAQRPQTVAKLEAMLANCVAAGSWTQEDAKTWWETRNLSHALTCGALTEPLRNKPKLASQPGDAASDRSAKSLD</sequence>
<accession>A0A5C5YTP9</accession>
<dbReference type="PROSITE" id="PS00108">
    <property type="entry name" value="PROTEIN_KINASE_ST"/>
    <property type="match status" value="1"/>
</dbReference>
<dbReference type="Gene3D" id="1.10.510.10">
    <property type="entry name" value="Transferase(Phosphotransferase) domain 1"/>
    <property type="match status" value="1"/>
</dbReference>
<evidence type="ECO:0000256" key="7">
    <source>
        <dbReference type="SAM" id="Phobius"/>
    </source>
</evidence>
<feature type="region of interest" description="Disordered" evidence="6">
    <location>
        <begin position="704"/>
        <end position="726"/>
    </location>
</feature>
<dbReference type="GO" id="GO:0005524">
    <property type="term" value="F:ATP binding"/>
    <property type="evidence" value="ECO:0007669"/>
    <property type="project" value="UniProtKB-UniRule"/>
</dbReference>
<evidence type="ECO:0000256" key="3">
    <source>
        <dbReference type="ARBA" id="ARBA00022777"/>
    </source>
</evidence>
<dbReference type="InterPro" id="IPR008271">
    <property type="entry name" value="Ser/Thr_kinase_AS"/>
</dbReference>
<feature type="domain" description="Protein kinase" evidence="8">
    <location>
        <begin position="404"/>
        <end position="667"/>
    </location>
</feature>
<dbReference type="SMART" id="SM00220">
    <property type="entry name" value="S_TKc"/>
    <property type="match status" value="1"/>
</dbReference>
<comment type="caution">
    <text evidence="9">The sequence shown here is derived from an EMBL/GenBank/DDBJ whole genome shotgun (WGS) entry which is preliminary data.</text>
</comment>
<keyword evidence="1 9" id="KW-0808">Transferase</keyword>
<dbReference type="RefSeq" id="WP_146584748.1">
    <property type="nucleotide sequence ID" value="NZ_SJPO01000002.1"/>
</dbReference>
<name>A0A5C5YTP9_9BACT</name>
<keyword evidence="7" id="KW-0472">Membrane</keyword>
<dbReference type="Pfam" id="PF00069">
    <property type="entry name" value="Pkinase"/>
    <property type="match status" value="1"/>
</dbReference>
<dbReference type="CDD" id="cd14014">
    <property type="entry name" value="STKc_PknB_like"/>
    <property type="match status" value="1"/>
</dbReference>
<dbReference type="AlphaFoldDB" id="A0A5C5YTP9"/>